<organism evidence="2 3">
    <name type="scientific">Aphanomyces astaci</name>
    <name type="common">Crayfish plague agent</name>
    <dbReference type="NCBI Taxonomy" id="112090"/>
    <lineage>
        <taxon>Eukaryota</taxon>
        <taxon>Sar</taxon>
        <taxon>Stramenopiles</taxon>
        <taxon>Oomycota</taxon>
        <taxon>Saprolegniomycetes</taxon>
        <taxon>Saprolegniales</taxon>
        <taxon>Verrucalvaceae</taxon>
        <taxon>Aphanomyces</taxon>
    </lineage>
</organism>
<evidence type="ECO:0000313" key="3">
    <source>
        <dbReference type="Proteomes" id="UP000275652"/>
    </source>
</evidence>
<comment type="caution">
    <text evidence="2">The sequence shown here is derived from an EMBL/GenBank/DDBJ whole genome shotgun (WGS) entry which is preliminary data.</text>
</comment>
<accession>A0A9X8H7J2</accession>
<feature type="compositionally biased region" description="Low complexity" evidence="1">
    <location>
        <begin position="178"/>
        <end position="195"/>
    </location>
</feature>
<feature type="compositionally biased region" description="Basic and acidic residues" evidence="1">
    <location>
        <begin position="1"/>
        <end position="23"/>
    </location>
</feature>
<protein>
    <submittedName>
        <fullName evidence="2">Uncharacterized protein</fullName>
    </submittedName>
</protein>
<dbReference type="Proteomes" id="UP000275652">
    <property type="component" value="Unassembled WGS sequence"/>
</dbReference>
<feature type="non-terminal residue" evidence="2">
    <location>
        <position position="238"/>
    </location>
</feature>
<dbReference type="AlphaFoldDB" id="A0A9X8H7J2"/>
<reference evidence="2 3" key="1">
    <citation type="journal article" date="2018" name="J. Invertebr. Pathol.">
        <title>New genotyping method for the causative agent of crayfish plague (Aphanomyces astaci) based on whole genome data.</title>
        <authorList>
            <person name="Minardi D."/>
            <person name="Studholme D.J."/>
            <person name="van der Giezen M."/>
            <person name="Pretto T."/>
            <person name="Oidtmann B."/>
        </authorList>
    </citation>
    <scope>NUCLEOTIDE SEQUENCE [LARGE SCALE GENOMIC DNA]</scope>
    <source>
        <strain evidence="2 3">KB13</strain>
    </source>
</reference>
<proteinExistence type="predicted"/>
<sequence>MADKPLRESQHGKKRRAEALELEKEAEEWTAPTASGSAGGVRKIRLGKRFQAVLPALQTSTTANPSSTTPPDARVNLPRRIFSAQALQASHAYAPPPSSSPVDNEDLPKLKKQHVPVKHQQWLVSFYLAFATPVFTETSLESLRTLHRTCPLADHAAEATALRAFLSRVDAWVAAAEEATTTPNADETQPTPSRKSSSKKHPPSGLSTSPADLHALLHTATALRCHDLPVAHAMTSRL</sequence>
<evidence type="ECO:0000256" key="1">
    <source>
        <dbReference type="SAM" id="MobiDB-lite"/>
    </source>
</evidence>
<name>A0A9X8H7J2_APHAT</name>
<evidence type="ECO:0000313" key="2">
    <source>
        <dbReference type="EMBL" id="RLO03581.1"/>
    </source>
</evidence>
<feature type="region of interest" description="Disordered" evidence="1">
    <location>
        <begin position="178"/>
        <end position="210"/>
    </location>
</feature>
<dbReference type="EMBL" id="QUTI01030614">
    <property type="protein sequence ID" value="RLO03581.1"/>
    <property type="molecule type" value="Genomic_DNA"/>
</dbReference>
<gene>
    <name evidence="2" type="ORF">DYB28_013733</name>
</gene>
<feature type="region of interest" description="Disordered" evidence="1">
    <location>
        <begin position="1"/>
        <end position="41"/>
    </location>
</feature>